<name>D6Z1M0_DESAT</name>
<dbReference type="STRING" id="589865.DaAHT2_0741"/>
<evidence type="ECO:0000256" key="2">
    <source>
        <dbReference type="ARBA" id="ARBA00022857"/>
    </source>
</evidence>
<dbReference type="Gene3D" id="3.40.430.10">
    <property type="entry name" value="Dihydrofolate Reductase, subunit A"/>
    <property type="match status" value="1"/>
</dbReference>
<evidence type="ECO:0000259" key="4">
    <source>
        <dbReference type="Pfam" id="PF01872"/>
    </source>
</evidence>
<dbReference type="InParanoid" id="D6Z1M0"/>
<dbReference type="PANTHER" id="PTHR38011:SF7">
    <property type="entry name" value="2,5-DIAMINO-6-RIBOSYLAMINO-4(3H)-PYRIMIDINONE 5'-PHOSPHATE REDUCTASE"/>
    <property type="match status" value="1"/>
</dbReference>
<dbReference type="HOGENOM" id="CLU_036590_4_1_7"/>
<reference evidence="6" key="1">
    <citation type="submission" date="2010-02" db="EMBL/GenBank/DDBJ databases">
        <title>Complete sequence of Desulfurivibrio alkaliphilus AHT2.</title>
        <authorList>
            <consortium name="US DOE Joint Genome Institute"/>
            <person name="Pitluck S."/>
            <person name="Chertkov O."/>
            <person name="Detter J.C."/>
            <person name="Han C."/>
            <person name="Tapia R."/>
            <person name="Larimer F."/>
            <person name="Land M."/>
            <person name="Hauser L."/>
            <person name="Kyrpides N."/>
            <person name="Mikhailova N."/>
            <person name="Sorokin D.Y."/>
            <person name="Muyzer G."/>
            <person name="Woyke T."/>
        </authorList>
    </citation>
    <scope>NUCLEOTIDE SEQUENCE [LARGE SCALE GENOMIC DNA]</scope>
    <source>
        <strain evidence="6">DSM 19089 / UNIQEM U267 / AHT2</strain>
    </source>
</reference>
<evidence type="ECO:0000256" key="3">
    <source>
        <dbReference type="ARBA" id="ARBA00023002"/>
    </source>
</evidence>
<organism evidence="5 6">
    <name type="scientific">Desulfurivibrio alkaliphilus (strain DSM 19089 / UNIQEM U267 / AHT2)</name>
    <dbReference type="NCBI Taxonomy" id="589865"/>
    <lineage>
        <taxon>Bacteria</taxon>
        <taxon>Pseudomonadati</taxon>
        <taxon>Thermodesulfobacteriota</taxon>
        <taxon>Desulfobulbia</taxon>
        <taxon>Desulfobulbales</taxon>
        <taxon>Desulfobulbaceae</taxon>
        <taxon>Desulfurivibrio</taxon>
    </lineage>
</organism>
<sequence length="212" mass="22944">MRVSLIAAMTLCGRISPATMGSRQDRRFLEESRQATDASLLGAGTLREGDAEMRGPGGILPENRIRAIISASGRLPLEQRKIFQIGPRPLIFTAAERAKSLADQAGQRAEVIALPAKDGFLDLAAACRKLARRGVKELLLEGGGTLNFHALRQRIVDELLVTIAPKLSGHRAAISLADGAEPLGDPFLDLQLLSCHPTLNGELFCRYRVNKN</sequence>
<dbReference type="Proteomes" id="UP000001508">
    <property type="component" value="Chromosome"/>
</dbReference>
<dbReference type="InterPro" id="IPR024072">
    <property type="entry name" value="DHFR-like_dom_sf"/>
</dbReference>
<dbReference type="Pfam" id="PF01872">
    <property type="entry name" value="RibD_C"/>
    <property type="match status" value="1"/>
</dbReference>
<dbReference type="EMBL" id="CP001940">
    <property type="protein sequence ID" value="ADH85445.1"/>
    <property type="molecule type" value="Genomic_DNA"/>
</dbReference>
<dbReference type="GO" id="GO:0009231">
    <property type="term" value="P:riboflavin biosynthetic process"/>
    <property type="evidence" value="ECO:0007669"/>
    <property type="project" value="InterPro"/>
</dbReference>
<dbReference type="GO" id="GO:0008703">
    <property type="term" value="F:5-amino-6-(5-phosphoribosylamino)uracil reductase activity"/>
    <property type="evidence" value="ECO:0007669"/>
    <property type="project" value="InterPro"/>
</dbReference>
<dbReference type="InterPro" id="IPR002734">
    <property type="entry name" value="RibDG_C"/>
</dbReference>
<proteinExistence type="predicted"/>
<keyword evidence="3" id="KW-0560">Oxidoreductase</keyword>
<gene>
    <name evidence="5" type="ordered locus">DaAHT2_0741</name>
</gene>
<keyword evidence="2" id="KW-0521">NADP</keyword>
<dbReference type="eggNOG" id="COG1985">
    <property type="taxonomic scope" value="Bacteria"/>
</dbReference>
<evidence type="ECO:0000313" key="6">
    <source>
        <dbReference type="Proteomes" id="UP000001508"/>
    </source>
</evidence>
<keyword evidence="6" id="KW-1185">Reference proteome</keyword>
<evidence type="ECO:0000313" key="5">
    <source>
        <dbReference type="EMBL" id="ADH85445.1"/>
    </source>
</evidence>
<dbReference type="PANTHER" id="PTHR38011">
    <property type="entry name" value="DIHYDROFOLATE REDUCTASE FAMILY PROTEIN (AFU_ORTHOLOGUE AFUA_8G06820)"/>
    <property type="match status" value="1"/>
</dbReference>
<feature type="domain" description="Bacterial bifunctional deaminase-reductase C-terminal" evidence="4">
    <location>
        <begin position="6"/>
        <end position="196"/>
    </location>
</feature>
<accession>D6Z1M0</accession>
<dbReference type="KEGG" id="dak:DaAHT2_0741"/>
<evidence type="ECO:0000256" key="1">
    <source>
        <dbReference type="ARBA" id="ARBA00005104"/>
    </source>
</evidence>
<dbReference type="SUPFAM" id="SSF53597">
    <property type="entry name" value="Dihydrofolate reductase-like"/>
    <property type="match status" value="1"/>
</dbReference>
<dbReference type="AlphaFoldDB" id="D6Z1M0"/>
<comment type="pathway">
    <text evidence="1">Cofactor biosynthesis; riboflavin biosynthesis.</text>
</comment>
<dbReference type="InterPro" id="IPR050765">
    <property type="entry name" value="Riboflavin_Biosynth_HTPR"/>
</dbReference>
<protein>
    <submittedName>
        <fullName evidence="5">Bifunctional deaminase-reductase domain protein</fullName>
    </submittedName>
</protein>